<evidence type="ECO:0000313" key="6">
    <source>
        <dbReference type="EMBL" id="AUH63018.1"/>
    </source>
</evidence>
<dbReference type="Proteomes" id="UP000234530">
    <property type="component" value="Chromosome"/>
</dbReference>
<dbReference type="AlphaFoldDB" id="A0A2H5EUQ3"/>
<evidence type="ECO:0000313" key="7">
    <source>
        <dbReference type="Proteomes" id="UP000234530"/>
    </source>
</evidence>
<dbReference type="PROSITE" id="PS51007">
    <property type="entry name" value="CYTC"/>
    <property type="match status" value="1"/>
</dbReference>
<evidence type="ECO:0000256" key="3">
    <source>
        <dbReference type="ARBA" id="ARBA00023004"/>
    </source>
</evidence>
<evidence type="ECO:0000256" key="1">
    <source>
        <dbReference type="ARBA" id="ARBA00022617"/>
    </source>
</evidence>
<proteinExistence type="predicted"/>
<dbReference type="EMBL" id="CP025430">
    <property type="protein sequence ID" value="AUH63018.1"/>
    <property type="molecule type" value="Genomic_DNA"/>
</dbReference>
<feature type="domain" description="Cytochrome c" evidence="5">
    <location>
        <begin position="29"/>
        <end position="139"/>
    </location>
</feature>
<dbReference type="Gene3D" id="1.10.760.10">
    <property type="entry name" value="Cytochrome c-like domain"/>
    <property type="match status" value="1"/>
</dbReference>
<organism evidence="6 7">
    <name type="scientific">Paracoccus zhejiangensis</name>
    <dbReference type="NCBI Taxonomy" id="1077935"/>
    <lineage>
        <taxon>Bacteria</taxon>
        <taxon>Pseudomonadati</taxon>
        <taxon>Pseudomonadota</taxon>
        <taxon>Alphaproteobacteria</taxon>
        <taxon>Rhodobacterales</taxon>
        <taxon>Paracoccaceae</taxon>
        <taxon>Paracoccus</taxon>
    </lineage>
</organism>
<reference evidence="6 7" key="1">
    <citation type="journal article" date="2013" name="Antonie Van Leeuwenhoek">
        <title>Paracoccus zhejiangensis sp. nov., isolated from activated sludge in wastewater-treatment system.</title>
        <authorList>
            <person name="Wu Z.G."/>
            <person name="Zhang D.F."/>
            <person name="Liu Y.L."/>
            <person name="Wang F."/>
            <person name="Jiang X."/>
            <person name="Li C."/>
            <person name="Li S.P."/>
            <person name="Hong Q."/>
            <person name="Li W.J."/>
        </authorList>
    </citation>
    <scope>NUCLEOTIDE SEQUENCE [LARGE SCALE GENOMIC DNA]</scope>
    <source>
        <strain evidence="6 7">J6</strain>
    </source>
</reference>
<dbReference type="KEGG" id="pzh:CX676_01625"/>
<keyword evidence="2 4" id="KW-0479">Metal-binding</keyword>
<keyword evidence="1 4" id="KW-0349">Heme</keyword>
<accession>A0A2H5EUQ3</accession>
<protein>
    <submittedName>
        <fullName evidence="6">Cytochrome C</fullName>
    </submittedName>
</protein>
<keyword evidence="3 4" id="KW-0408">Iron</keyword>
<gene>
    <name evidence="6" type="ORF">CX676_01625</name>
</gene>
<evidence type="ECO:0000259" key="5">
    <source>
        <dbReference type="PROSITE" id="PS51007"/>
    </source>
</evidence>
<dbReference type="GO" id="GO:0009055">
    <property type="term" value="F:electron transfer activity"/>
    <property type="evidence" value="ECO:0007669"/>
    <property type="project" value="InterPro"/>
</dbReference>
<evidence type="ECO:0000256" key="4">
    <source>
        <dbReference type="PROSITE-ProRule" id="PRU00433"/>
    </source>
</evidence>
<dbReference type="InterPro" id="IPR009056">
    <property type="entry name" value="Cyt_c-like_dom"/>
</dbReference>
<dbReference type="GO" id="GO:0020037">
    <property type="term" value="F:heme binding"/>
    <property type="evidence" value="ECO:0007669"/>
    <property type="project" value="InterPro"/>
</dbReference>
<name>A0A2H5EUQ3_9RHOB</name>
<dbReference type="GO" id="GO:0046872">
    <property type="term" value="F:metal ion binding"/>
    <property type="evidence" value="ECO:0007669"/>
    <property type="project" value="UniProtKB-KW"/>
</dbReference>
<evidence type="ECO:0000256" key="2">
    <source>
        <dbReference type="ARBA" id="ARBA00022723"/>
    </source>
</evidence>
<keyword evidence="7" id="KW-1185">Reference proteome</keyword>
<dbReference type="InterPro" id="IPR036909">
    <property type="entry name" value="Cyt_c-like_dom_sf"/>
</dbReference>
<dbReference type="SUPFAM" id="SSF46626">
    <property type="entry name" value="Cytochrome c"/>
    <property type="match status" value="1"/>
</dbReference>
<sequence>MISGLAGAAAMALMVAACSPEPRDLDAAMDPEEGARMDFVNLCSDCHGPGGKGDGRAAPGMVPPPADLTTISARNGGVFPKAQVAGHIYGHTMGRSDSPMPQFGDLFAGPEIMYETGKGQVTPTPARLAALTDYLAENQE</sequence>